<dbReference type="AlphaFoldDB" id="D0MI78"/>
<dbReference type="EMBL" id="CP001807">
    <property type="protein sequence ID" value="ACY48186.1"/>
    <property type="molecule type" value="Genomic_DNA"/>
</dbReference>
<dbReference type="OrthoDB" id="954426at2"/>
<proteinExistence type="inferred from homology"/>
<dbReference type="STRING" id="518766.Rmar_1296"/>
<keyword evidence="4" id="KW-0346">Stress response</keyword>
<dbReference type="Proteomes" id="UP000002221">
    <property type="component" value="Chromosome"/>
</dbReference>
<dbReference type="InterPro" id="IPR031107">
    <property type="entry name" value="Small_HSP"/>
</dbReference>
<dbReference type="InterPro" id="IPR008978">
    <property type="entry name" value="HSP20-like_chaperone"/>
</dbReference>
<evidence type="ECO:0000256" key="2">
    <source>
        <dbReference type="RuleBase" id="RU003616"/>
    </source>
</evidence>
<sequence length="143" mass="16233">MADRIYFPGFTTLQREMNRLFDEFLRGAEATTEAPATWTPRADLSETAEAYLIRMDLPGVAKESLDIQFNEGVLTVSGERPAEYEGDQETVRHVERPHGRFFRSFTLPQTIDPAGIKAEMREGVLTIRIPKLAAHQPRKITVE</sequence>
<accession>D0MI78</accession>
<evidence type="ECO:0000259" key="3">
    <source>
        <dbReference type="PROSITE" id="PS01031"/>
    </source>
</evidence>
<dbReference type="CDD" id="cd06464">
    <property type="entry name" value="ACD_sHsps-like"/>
    <property type="match status" value="1"/>
</dbReference>
<dbReference type="Pfam" id="PF00011">
    <property type="entry name" value="HSP20"/>
    <property type="match status" value="1"/>
</dbReference>
<organism evidence="4 5">
    <name type="scientific">Rhodothermus marinus (strain ATCC 43812 / DSM 4252 / R-10)</name>
    <name type="common">Rhodothermus obamensis</name>
    <dbReference type="NCBI Taxonomy" id="518766"/>
    <lineage>
        <taxon>Bacteria</taxon>
        <taxon>Pseudomonadati</taxon>
        <taxon>Rhodothermota</taxon>
        <taxon>Rhodothermia</taxon>
        <taxon>Rhodothermales</taxon>
        <taxon>Rhodothermaceae</taxon>
        <taxon>Rhodothermus</taxon>
    </lineage>
</organism>
<feature type="domain" description="SHSP" evidence="3">
    <location>
        <begin position="33"/>
        <end position="143"/>
    </location>
</feature>
<dbReference type="HOGENOM" id="CLU_046737_9_0_10"/>
<gene>
    <name evidence="4" type="ordered locus">Rmar_1296</name>
</gene>
<reference evidence="4 5" key="1">
    <citation type="journal article" date="2009" name="Stand. Genomic Sci.">
        <title>Complete genome sequence of Rhodothermus marinus type strain (R-10).</title>
        <authorList>
            <person name="Nolan M."/>
            <person name="Tindall B.J."/>
            <person name="Pomrenke H."/>
            <person name="Lapidus A."/>
            <person name="Copeland A."/>
            <person name="Glavina Del Rio T."/>
            <person name="Lucas S."/>
            <person name="Chen F."/>
            <person name="Tice H."/>
            <person name="Cheng J.F."/>
            <person name="Saunders E."/>
            <person name="Han C."/>
            <person name="Bruce D."/>
            <person name="Goodwin L."/>
            <person name="Chain P."/>
            <person name="Pitluck S."/>
            <person name="Ovchinikova G."/>
            <person name="Pati A."/>
            <person name="Ivanova N."/>
            <person name="Mavromatis K."/>
            <person name="Chen A."/>
            <person name="Palaniappan K."/>
            <person name="Land M."/>
            <person name="Hauser L."/>
            <person name="Chang Y.J."/>
            <person name="Jeffries C.D."/>
            <person name="Brettin T."/>
            <person name="Goker M."/>
            <person name="Bristow J."/>
            <person name="Eisen J.A."/>
            <person name="Markowitz V."/>
            <person name="Hugenholtz P."/>
            <person name="Kyrpides N.C."/>
            <person name="Klenk H.P."/>
            <person name="Detter J.C."/>
        </authorList>
    </citation>
    <scope>NUCLEOTIDE SEQUENCE [LARGE SCALE GENOMIC DNA]</scope>
    <source>
        <strain evidence="5">ATCC 43812 / DSM 4252 / R-10</strain>
    </source>
</reference>
<keyword evidence="5" id="KW-1185">Reference proteome</keyword>
<dbReference type="RefSeq" id="WP_012843798.1">
    <property type="nucleotide sequence ID" value="NC_013501.1"/>
</dbReference>
<dbReference type="eggNOG" id="COG0071">
    <property type="taxonomic scope" value="Bacteria"/>
</dbReference>
<dbReference type="PROSITE" id="PS01031">
    <property type="entry name" value="SHSP"/>
    <property type="match status" value="1"/>
</dbReference>
<dbReference type="SUPFAM" id="SSF49764">
    <property type="entry name" value="HSP20-like chaperones"/>
    <property type="match status" value="1"/>
</dbReference>
<dbReference type="InterPro" id="IPR002068">
    <property type="entry name" value="A-crystallin/Hsp20_dom"/>
</dbReference>
<name>D0MI78_RHOM4</name>
<evidence type="ECO:0000256" key="1">
    <source>
        <dbReference type="PROSITE-ProRule" id="PRU00285"/>
    </source>
</evidence>
<comment type="similarity">
    <text evidence="1 2">Belongs to the small heat shock protein (HSP20) family.</text>
</comment>
<evidence type="ECO:0000313" key="4">
    <source>
        <dbReference type="EMBL" id="ACY48186.1"/>
    </source>
</evidence>
<dbReference type="PANTHER" id="PTHR11527">
    <property type="entry name" value="HEAT-SHOCK PROTEIN 20 FAMILY MEMBER"/>
    <property type="match status" value="1"/>
</dbReference>
<evidence type="ECO:0000313" key="5">
    <source>
        <dbReference type="Proteomes" id="UP000002221"/>
    </source>
</evidence>
<dbReference type="KEGG" id="rmr:Rmar_1296"/>
<protein>
    <submittedName>
        <fullName evidence="4">Heat shock protein Hsp20</fullName>
    </submittedName>
</protein>
<dbReference type="Gene3D" id="2.60.40.790">
    <property type="match status" value="1"/>
</dbReference>